<dbReference type="InterPro" id="IPR001943">
    <property type="entry name" value="UVR_dom"/>
</dbReference>
<dbReference type="SUPFAM" id="SSF46600">
    <property type="entry name" value="C-terminal UvrC-binding domain of UvrB"/>
    <property type="match status" value="1"/>
</dbReference>
<keyword evidence="1" id="KW-0228">DNA excision</keyword>
<dbReference type="GO" id="GO:0004518">
    <property type="term" value="F:nuclease activity"/>
    <property type="evidence" value="ECO:0007669"/>
    <property type="project" value="UniProtKB-KW"/>
</dbReference>
<evidence type="ECO:0000259" key="4">
    <source>
        <dbReference type="PROSITE" id="PS50151"/>
    </source>
</evidence>
<reference evidence="5 6" key="1">
    <citation type="submission" date="2020-12" db="EMBL/GenBank/DDBJ databases">
        <title>FDA dAtabase for Regulatory Grade micrObial Sequences (FDA-ARGOS): Supporting development and validation of Infectious Disease Dx tests.</title>
        <authorList>
            <person name="Sproer C."/>
            <person name="Gronow S."/>
            <person name="Severitt S."/>
            <person name="Schroder I."/>
            <person name="Tallon L."/>
            <person name="Sadzewicz L."/>
            <person name="Zhao X."/>
            <person name="Boylan J."/>
            <person name="Ott S."/>
            <person name="Bowen H."/>
            <person name="Vavikolanu K."/>
            <person name="Mehta A."/>
            <person name="Aluvathingal J."/>
            <person name="Nadendla S."/>
            <person name="Lowell S."/>
            <person name="Myers T."/>
            <person name="Yan Y."/>
            <person name="Sichtig H."/>
        </authorList>
    </citation>
    <scope>NUCLEOTIDE SEQUENCE [LARGE SCALE GENOMIC DNA]</scope>
    <source>
        <strain evidence="5 6">FDAARGOS_871</strain>
    </source>
</reference>
<evidence type="ECO:0000313" key="5">
    <source>
        <dbReference type="EMBL" id="QPT37392.1"/>
    </source>
</evidence>
<dbReference type="InterPro" id="IPR036876">
    <property type="entry name" value="UVR_dom_sf"/>
</dbReference>
<dbReference type="GO" id="GO:0006281">
    <property type="term" value="P:DNA repair"/>
    <property type="evidence" value="ECO:0007669"/>
    <property type="project" value="UniProtKB-KW"/>
</dbReference>
<dbReference type="EMBL" id="CP065726">
    <property type="protein sequence ID" value="QPT37392.1"/>
    <property type="molecule type" value="Genomic_DNA"/>
</dbReference>
<dbReference type="AlphaFoldDB" id="A0A7T3ERZ7"/>
<sequence length="33" mass="3803">MLRKTARDLQFEEAAVLRDRIRGIKEGLLFGAE</sequence>
<dbReference type="Gene3D" id="4.10.860.10">
    <property type="entry name" value="UVR domain"/>
    <property type="match status" value="1"/>
</dbReference>
<dbReference type="Pfam" id="PF02151">
    <property type="entry name" value="UVR"/>
    <property type="match status" value="1"/>
</dbReference>
<evidence type="ECO:0000256" key="3">
    <source>
        <dbReference type="ARBA" id="ARBA00023236"/>
    </source>
</evidence>
<dbReference type="GO" id="GO:0009432">
    <property type="term" value="P:SOS response"/>
    <property type="evidence" value="ECO:0007669"/>
    <property type="project" value="UniProtKB-KW"/>
</dbReference>
<dbReference type="PROSITE" id="PS50151">
    <property type="entry name" value="UVR"/>
    <property type="match status" value="1"/>
</dbReference>
<dbReference type="Proteomes" id="UP000594865">
    <property type="component" value="Chromosome"/>
</dbReference>
<name>A0A7T3ERZ7_NEICI</name>
<evidence type="ECO:0000313" key="6">
    <source>
        <dbReference type="Proteomes" id="UP000594865"/>
    </source>
</evidence>
<evidence type="ECO:0000256" key="2">
    <source>
        <dbReference type="ARBA" id="ARBA00022881"/>
    </source>
</evidence>
<keyword evidence="2" id="KW-0234">DNA repair</keyword>
<feature type="domain" description="UVR" evidence="4">
    <location>
        <begin position="1"/>
        <end position="27"/>
    </location>
</feature>
<evidence type="ECO:0000256" key="1">
    <source>
        <dbReference type="ARBA" id="ARBA00022769"/>
    </source>
</evidence>
<keyword evidence="6" id="KW-1185">Reference proteome</keyword>
<keyword evidence="3" id="KW-0742">SOS response</keyword>
<accession>A0A7T3ERZ7</accession>
<organism evidence="5 6">
    <name type="scientific">Neisseria cinerea</name>
    <dbReference type="NCBI Taxonomy" id="483"/>
    <lineage>
        <taxon>Bacteria</taxon>
        <taxon>Pseudomonadati</taxon>
        <taxon>Pseudomonadota</taxon>
        <taxon>Betaproteobacteria</taxon>
        <taxon>Neisseriales</taxon>
        <taxon>Neisseriaceae</taxon>
        <taxon>Neisseria</taxon>
    </lineage>
</organism>
<protein>
    <submittedName>
        <fullName evidence="5">UvrB/UvrC motif-containing protein</fullName>
    </submittedName>
</protein>
<gene>
    <name evidence="5" type="ORF">I6G28_05455</name>
</gene>
<proteinExistence type="predicted"/>
<keyword evidence="3" id="KW-0227">DNA damage</keyword>
<keyword evidence="2" id="KW-0267">Excision nuclease</keyword>